<dbReference type="PANTHER" id="PTHR43736">
    <property type="entry name" value="ADP-RIBOSE PYROPHOSPHATASE"/>
    <property type="match status" value="1"/>
</dbReference>
<name>A0A6J7E353_9ZZZZ</name>
<evidence type="ECO:0000313" key="3">
    <source>
        <dbReference type="EMBL" id="CAB4874959.1"/>
    </source>
</evidence>
<evidence type="ECO:0000256" key="1">
    <source>
        <dbReference type="ARBA" id="ARBA00022801"/>
    </source>
</evidence>
<accession>A0A6J7E353</accession>
<dbReference type="InterPro" id="IPR015797">
    <property type="entry name" value="NUDIX_hydrolase-like_dom_sf"/>
</dbReference>
<organism evidence="3">
    <name type="scientific">freshwater metagenome</name>
    <dbReference type="NCBI Taxonomy" id="449393"/>
    <lineage>
        <taxon>unclassified sequences</taxon>
        <taxon>metagenomes</taxon>
        <taxon>ecological metagenomes</taxon>
    </lineage>
</organism>
<dbReference type="SUPFAM" id="SSF55811">
    <property type="entry name" value="Nudix"/>
    <property type="match status" value="1"/>
</dbReference>
<reference evidence="3" key="1">
    <citation type="submission" date="2020-05" db="EMBL/GenBank/DDBJ databases">
        <authorList>
            <person name="Chiriac C."/>
            <person name="Salcher M."/>
            <person name="Ghai R."/>
            <person name="Kavagutti S V."/>
        </authorList>
    </citation>
    <scope>NUCLEOTIDE SEQUENCE</scope>
</reference>
<dbReference type="PANTHER" id="PTHR43736:SF1">
    <property type="entry name" value="DIHYDRONEOPTERIN TRIPHOSPHATE DIPHOSPHATASE"/>
    <property type="match status" value="1"/>
</dbReference>
<gene>
    <name evidence="3" type="ORF">UFOPK3444_00962</name>
</gene>
<dbReference type="InterPro" id="IPR000086">
    <property type="entry name" value="NUDIX_hydrolase_dom"/>
</dbReference>
<dbReference type="PRINTS" id="PR00502">
    <property type="entry name" value="NUDIXFAMILY"/>
</dbReference>
<dbReference type="AlphaFoldDB" id="A0A6J7E353"/>
<keyword evidence="1" id="KW-0378">Hydrolase</keyword>
<dbReference type="InterPro" id="IPR020084">
    <property type="entry name" value="NUDIX_hydrolase_CS"/>
</dbReference>
<dbReference type="CDD" id="cd03673">
    <property type="entry name" value="NUDIX_Ap6A_hydrolase"/>
    <property type="match status" value="1"/>
</dbReference>
<feature type="domain" description="Nudix hydrolase" evidence="2">
    <location>
        <begin position="8"/>
        <end position="140"/>
    </location>
</feature>
<proteinExistence type="predicted"/>
<dbReference type="GO" id="GO:0016787">
    <property type="term" value="F:hydrolase activity"/>
    <property type="evidence" value="ECO:0007669"/>
    <property type="project" value="UniProtKB-KW"/>
</dbReference>
<dbReference type="PROSITE" id="PS00893">
    <property type="entry name" value="NUDIX_BOX"/>
    <property type="match status" value="1"/>
</dbReference>
<dbReference type="EMBL" id="CAFBLU010000013">
    <property type="protein sequence ID" value="CAB4874959.1"/>
    <property type="molecule type" value="Genomic_DNA"/>
</dbReference>
<dbReference type="PROSITE" id="PS51462">
    <property type="entry name" value="NUDIX"/>
    <property type="match status" value="1"/>
</dbReference>
<evidence type="ECO:0000259" key="2">
    <source>
        <dbReference type="PROSITE" id="PS51462"/>
    </source>
</evidence>
<dbReference type="Pfam" id="PF00293">
    <property type="entry name" value="NUDIX"/>
    <property type="match status" value="1"/>
</dbReference>
<dbReference type="Gene3D" id="3.90.79.10">
    <property type="entry name" value="Nucleoside Triphosphate Pyrophosphohydrolase"/>
    <property type="match status" value="1"/>
</dbReference>
<protein>
    <submittedName>
        <fullName evidence="3">Unannotated protein</fullName>
    </submittedName>
</protein>
<sequence length="141" mass="15950">MSRRQGEPEEHSAGGVVLDGDRVCVIVPKKKTAKGRRALALPKGHLDPGETAVEAATREVLEETGLVCEVVRELDEVRYWYRRSRRSVHKSVVFFEFKKVGGDFKDHDDEVVSVEWMPVDEALEALTFDGEREMLRLAVGR</sequence>
<dbReference type="InterPro" id="IPR020476">
    <property type="entry name" value="Nudix_hydrolase"/>
</dbReference>